<dbReference type="PROSITE" id="PS51257">
    <property type="entry name" value="PROKAR_LIPOPROTEIN"/>
    <property type="match status" value="1"/>
</dbReference>
<protein>
    <recommendedName>
        <fullName evidence="4">Lipoprotein</fullName>
    </recommendedName>
</protein>
<proteinExistence type="predicted"/>
<evidence type="ECO:0008006" key="4">
    <source>
        <dbReference type="Google" id="ProtNLM"/>
    </source>
</evidence>
<feature type="chain" id="PRO_5030973523" description="Lipoprotein" evidence="1">
    <location>
        <begin position="25"/>
        <end position="144"/>
    </location>
</feature>
<sequence length="144" mass="15981">MMYLNKMGVTAVLLGLLNTSIAFACSDGRFHGNHDPILNRPIPMPEGTSLSTPRIIELIDREFTYEVKIEAEYEFEELAIKIAPGPGVVPNESSFGVFEELQHLTVSAKAAANVMTMTSVQVVGIYQGQEFNEFRFVTARPSKR</sequence>
<name>A0A7Z2T2W4_9VIBR</name>
<evidence type="ECO:0000313" key="3">
    <source>
        <dbReference type="Proteomes" id="UP000464262"/>
    </source>
</evidence>
<reference evidence="2 3" key="1">
    <citation type="submission" date="2020-01" db="EMBL/GenBank/DDBJ databases">
        <title>Whole genome and functional gene identification of agarase of Vibrio HN897.</title>
        <authorList>
            <person name="Liu Y."/>
            <person name="Zhao Z."/>
        </authorList>
    </citation>
    <scope>NUCLEOTIDE SEQUENCE [LARGE SCALE GENOMIC DNA]</scope>
    <source>
        <strain evidence="2 3">HN897</strain>
    </source>
</reference>
<dbReference type="EMBL" id="CP047475">
    <property type="protein sequence ID" value="QIA63250.1"/>
    <property type="molecule type" value="Genomic_DNA"/>
</dbReference>
<keyword evidence="1" id="KW-0732">Signal</keyword>
<feature type="signal peptide" evidence="1">
    <location>
        <begin position="1"/>
        <end position="24"/>
    </location>
</feature>
<dbReference type="Proteomes" id="UP000464262">
    <property type="component" value="Chromosome 1"/>
</dbReference>
<keyword evidence="3" id="KW-1185">Reference proteome</keyword>
<gene>
    <name evidence="2" type="ORF">GT360_06855</name>
</gene>
<dbReference type="AlphaFoldDB" id="A0A7Z2T2W4"/>
<accession>A0A7Z2T2W4</accession>
<evidence type="ECO:0000313" key="2">
    <source>
        <dbReference type="EMBL" id="QIA63250.1"/>
    </source>
</evidence>
<evidence type="ECO:0000256" key="1">
    <source>
        <dbReference type="SAM" id="SignalP"/>
    </source>
</evidence>
<organism evidence="2 3">
    <name type="scientific">Vibrio astriarenae</name>
    <dbReference type="NCBI Taxonomy" id="1481923"/>
    <lineage>
        <taxon>Bacteria</taxon>
        <taxon>Pseudomonadati</taxon>
        <taxon>Pseudomonadota</taxon>
        <taxon>Gammaproteobacteria</taxon>
        <taxon>Vibrionales</taxon>
        <taxon>Vibrionaceae</taxon>
        <taxon>Vibrio</taxon>
    </lineage>
</organism>
<dbReference type="KEGG" id="vas:GT360_06855"/>
<dbReference type="RefSeq" id="WP_164648153.1">
    <property type="nucleotide sequence ID" value="NZ_CP047475.1"/>
</dbReference>